<organism evidence="2 3">
    <name type="scientific">Chrysophaeum taylorii</name>
    <dbReference type="NCBI Taxonomy" id="2483200"/>
    <lineage>
        <taxon>Eukaryota</taxon>
        <taxon>Sar</taxon>
        <taxon>Stramenopiles</taxon>
        <taxon>Ochrophyta</taxon>
        <taxon>Pelagophyceae</taxon>
        <taxon>Pelagomonadales</taxon>
        <taxon>Pelagomonadaceae</taxon>
        <taxon>Chrysophaeum</taxon>
    </lineage>
</organism>
<proteinExistence type="predicted"/>
<dbReference type="GO" id="GO:0048269">
    <property type="term" value="C:methionine adenosyltransferase complex"/>
    <property type="evidence" value="ECO:0007669"/>
    <property type="project" value="TreeGrafter"/>
</dbReference>
<comment type="caution">
    <text evidence="2">The sequence shown here is derived from an EMBL/GenBank/DDBJ whole genome shotgun (WGS) entry which is preliminary data.</text>
</comment>
<evidence type="ECO:0000259" key="1">
    <source>
        <dbReference type="Pfam" id="PF04321"/>
    </source>
</evidence>
<dbReference type="Pfam" id="PF04321">
    <property type="entry name" value="RmlD_sub_bind"/>
    <property type="match status" value="1"/>
</dbReference>
<dbReference type="Gene3D" id="3.40.50.720">
    <property type="entry name" value="NAD(P)-binding Rossmann-like Domain"/>
    <property type="match status" value="1"/>
</dbReference>
<dbReference type="InterPro" id="IPR005913">
    <property type="entry name" value="dTDP_dehydrorham_reduct"/>
</dbReference>
<protein>
    <recommendedName>
        <fullName evidence="1">RmlD-like substrate binding domain-containing protein</fullName>
    </recommendedName>
</protein>
<accession>A0AAD7XJA8</accession>
<sequence>MAASAEKQKFLLYGKSGWIGGILQELIKANGDEVVLGSARLENREHVIREIEEHKPTRVLNAAGVTGRPNVDWCESNRQTVIRTNVVGCLNLADICWLKGIHCTLYATGCIFEYDDVHRVGSGIGFTEEDVANFDGSYYSKTKGWVEQMLREYEDQLAVLRVRMPISDDLTARNFVTKITKYEKVVNIPNSMTVLSDLLPVSLEISRRELKGIYNFCNPGAISHNEILDMYKEYVDPDFTYTNFTVEEQDKILKARRSNNELDCSKLVKALPDLTILEIHDAMRERFFGSLLSSSSSSSS</sequence>
<dbReference type="PANTHER" id="PTHR10491">
    <property type="entry name" value="DTDP-4-DEHYDRORHAMNOSE REDUCTASE"/>
    <property type="match status" value="1"/>
</dbReference>
<dbReference type="InterPro" id="IPR029903">
    <property type="entry name" value="RmlD-like-bd"/>
</dbReference>
<evidence type="ECO:0000313" key="2">
    <source>
        <dbReference type="EMBL" id="KAJ8598260.1"/>
    </source>
</evidence>
<feature type="domain" description="RmlD-like substrate binding" evidence="1">
    <location>
        <begin position="9"/>
        <end position="183"/>
    </location>
</feature>
<dbReference type="SUPFAM" id="SSF51735">
    <property type="entry name" value="NAD(P)-binding Rossmann-fold domains"/>
    <property type="match status" value="1"/>
</dbReference>
<dbReference type="AlphaFoldDB" id="A0AAD7XJA8"/>
<dbReference type="EMBL" id="JAQMWT010000682">
    <property type="protein sequence ID" value="KAJ8598260.1"/>
    <property type="molecule type" value="Genomic_DNA"/>
</dbReference>
<dbReference type="PANTHER" id="PTHR10491:SF4">
    <property type="entry name" value="METHIONINE ADENOSYLTRANSFERASE 2 SUBUNIT BETA"/>
    <property type="match status" value="1"/>
</dbReference>
<dbReference type="GO" id="GO:0006556">
    <property type="term" value="P:S-adenosylmethionine biosynthetic process"/>
    <property type="evidence" value="ECO:0007669"/>
    <property type="project" value="TreeGrafter"/>
</dbReference>
<keyword evidence="3" id="KW-1185">Reference proteome</keyword>
<dbReference type="GO" id="GO:0048270">
    <property type="term" value="F:methionine adenosyltransferase regulator activity"/>
    <property type="evidence" value="ECO:0007669"/>
    <property type="project" value="TreeGrafter"/>
</dbReference>
<gene>
    <name evidence="2" type="ORF">CTAYLR_005495</name>
</gene>
<reference evidence="2" key="1">
    <citation type="submission" date="2023-01" db="EMBL/GenBank/DDBJ databases">
        <title>Metagenome sequencing of chrysophaentin producing Chrysophaeum taylorii.</title>
        <authorList>
            <person name="Davison J."/>
            <person name="Bewley C."/>
        </authorList>
    </citation>
    <scope>NUCLEOTIDE SEQUENCE</scope>
    <source>
        <strain evidence="2">NIES-1699</strain>
    </source>
</reference>
<name>A0AAD7XJA8_9STRA</name>
<dbReference type="Proteomes" id="UP001230188">
    <property type="component" value="Unassembled WGS sequence"/>
</dbReference>
<evidence type="ECO:0000313" key="3">
    <source>
        <dbReference type="Proteomes" id="UP001230188"/>
    </source>
</evidence>
<dbReference type="InterPro" id="IPR036291">
    <property type="entry name" value="NAD(P)-bd_dom_sf"/>
</dbReference>